<accession>A0A1H9G9A5</accession>
<protein>
    <submittedName>
        <fullName evidence="1">Uncharacterized protein</fullName>
    </submittedName>
</protein>
<dbReference type="RefSeq" id="WP_092572581.1">
    <property type="nucleotide sequence ID" value="NZ_FOEN01000012.1"/>
</dbReference>
<keyword evidence="2" id="KW-1185">Reference proteome</keyword>
<proteinExistence type="predicted"/>
<evidence type="ECO:0000313" key="1">
    <source>
        <dbReference type="EMBL" id="SEQ46603.1"/>
    </source>
</evidence>
<reference evidence="1 2" key="1">
    <citation type="submission" date="2016-10" db="EMBL/GenBank/DDBJ databases">
        <authorList>
            <person name="de Groot N.N."/>
        </authorList>
    </citation>
    <scope>NUCLEOTIDE SEQUENCE [LARGE SCALE GENOMIC DNA]</scope>
    <source>
        <strain evidence="1 2">DSM 15695</strain>
    </source>
</reference>
<dbReference type="Proteomes" id="UP000198833">
    <property type="component" value="Unassembled WGS sequence"/>
</dbReference>
<gene>
    <name evidence="1" type="ORF">SAMN04488558_11213</name>
</gene>
<evidence type="ECO:0000313" key="2">
    <source>
        <dbReference type="Proteomes" id="UP000198833"/>
    </source>
</evidence>
<dbReference type="EMBL" id="FOEN01000012">
    <property type="protein sequence ID" value="SEQ46603.1"/>
    <property type="molecule type" value="Genomic_DNA"/>
</dbReference>
<organism evidence="1 2">
    <name type="scientific">Ignavigranum ruoffiae</name>
    <dbReference type="NCBI Taxonomy" id="89093"/>
    <lineage>
        <taxon>Bacteria</taxon>
        <taxon>Bacillati</taxon>
        <taxon>Bacillota</taxon>
        <taxon>Bacilli</taxon>
        <taxon>Lactobacillales</taxon>
        <taxon>Aerococcaceae</taxon>
        <taxon>Ignavigranum</taxon>
    </lineage>
</organism>
<name>A0A1H9G9A5_9LACT</name>
<sequence>MNDNYLLTTDGEKITIEQLKDFGKKLSDIYLLIDSYQLQIDLLAIQDDIYFKKINTERFLGIQFDLNDYIMRVIDDIGGDLLSLTDSDGGNVIE</sequence>
<dbReference type="STRING" id="89093.SAMN04488558_11213"/>
<dbReference type="AlphaFoldDB" id="A0A1H9G9A5"/>